<keyword evidence="3" id="KW-1185">Reference proteome</keyword>
<feature type="signal peptide" evidence="1">
    <location>
        <begin position="1"/>
        <end position="15"/>
    </location>
</feature>
<proteinExistence type="predicted"/>
<name>A0A9P5SDR7_9FUNG</name>
<accession>A0A9P5SDR7</accession>
<gene>
    <name evidence="2" type="ORF">BG006_009937</name>
</gene>
<comment type="caution">
    <text evidence="2">The sequence shown here is derived from an EMBL/GenBank/DDBJ whole genome shotgun (WGS) entry which is preliminary data.</text>
</comment>
<protein>
    <submittedName>
        <fullName evidence="2">Uncharacterized protein</fullName>
    </submittedName>
</protein>
<dbReference type="AlphaFoldDB" id="A0A9P5SDR7"/>
<evidence type="ECO:0000313" key="2">
    <source>
        <dbReference type="EMBL" id="KAF9326664.1"/>
    </source>
</evidence>
<organism evidence="2 3">
    <name type="scientific">Podila minutissima</name>
    <dbReference type="NCBI Taxonomy" id="64525"/>
    <lineage>
        <taxon>Eukaryota</taxon>
        <taxon>Fungi</taxon>
        <taxon>Fungi incertae sedis</taxon>
        <taxon>Mucoromycota</taxon>
        <taxon>Mortierellomycotina</taxon>
        <taxon>Mortierellomycetes</taxon>
        <taxon>Mortierellales</taxon>
        <taxon>Mortierellaceae</taxon>
        <taxon>Podila</taxon>
    </lineage>
</organism>
<reference evidence="2" key="1">
    <citation type="journal article" date="2020" name="Fungal Divers.">
        <title>Resolving the Mortierellaceae phylogeny through synthesis of multi-gene phylogenetics and phylogenomics.</title>
        <authorList>
            <person name="Vandepol N."/>
            <person name="Liber J."/>
            <person name="Desiro A."/>
            <person name="Na H."/>
            <person name="Kennedy M."/>
            <person name="Barry K."/>
            <person name="Grigoriev I.V."/>
            <person name="Miller A.N."/>
            <person name="O'Donnell K."/>
            <person name="Stajich J.E."/>
            <person name="Bonito G."/>
        </authorList>
    </citation>
    <scope>NUCLEOTIDE SEQUENCE</scope>
    <source>
        <strain evidence="2">NVP1</strain>
    </source>
</reference>
<dbReference type="Proteomes" id="UP000696485">
    <property type="component" value="Unassembled WGS sequence"/>
</dbReference>
<evidence type="ECO:0000313" key="3">
    <source>
        <dbReference type="Proteomes" id="UP000696485"/>
    </source>
</evidence>
<feature type="chain" id="PRO_5040185285" evidence="1">
    <location>
        <begin position="16"/>
        <end position="163"/>
    </location>
</feature>
<keyword evidence="1" id="KW-0732">Signal</keyword>
<evidence type="ECO:0000256" key="1">
    <source>
        <dbReference type="SAM" id="SignalP"/>
    </source>
</evidence>
<dbReference type="EMBL" id="JAAAUY010000750">
    <property type="protein sequence ID" value="KAF9326664.1"/>
    <property type="molecule type" value="Genomic_DNA"/>
</dbReference>
<sequence length="163" mass="17837">MVAIAFYTISSVALAMMIANATGPAMDVSQFVKPTATVPWTSSSYAMSSIPAQSTPTPVTRSAYSYYYNALPSWPRFLSLGRKRATPKRTTVRTANKKVYRGGPYSPRAGYPGQVDDDIQQMRGYNKSESGFCDTTSHRDLDALAQDNDPGNLLDRVISLPKP</sequence>